<keyword evidence="11" id="KW-0325">Glycoprotein</keyword>
<evidence type="ECO:0000256" key="11">
    <source>
        <dbReference type="ARBA" id="ARBA00023180"/>
    </source>
</evidence>
<feature type="transmembrane region" description="Helical" evidence="14">
    <location>
        <begin position="6"/>
        <end position="29"/>
    </location>
</feature>
<dbReference type="InterPro" id="IPR052244">
    <property type="entry name" value="Choline_transporter"/>
</dbReference>
<feature type="transmembrane region" description="Helical" evidence="14">
    <location>
        <begin position="187"/>
        <end position="210"/>
    </location>
</feature>
<evidence type="ECO:0000256" key="8">
    <source>
        <dbReference type="ARBA" id="ARBA00023053"/>
    </source>
</evidence>
<organism evidence="15 16">
    <name type="scientific">Pomacea canaliculata</name>
    <name type="common">Golden apple snail</name>
    <dbReference type="NCBI Taxonomy" id="400727"/>
    <lineage>
        <taxon>Eukaryota</taxon>
        <taxon>Metazoa</taxon>
        <taxon>Spiralia</taxon>
        <taxon>Lophotrochozoa</taxon>
        <taxon>Mollusca</taxon>
        <taxon>Gastropoda</taxon>
        <taxon>Caenogastropoda</taxon>
        <taxon>Architaenioglossa</taxon>
        <taxon>Ampullarioidea</taxon>
        <taxon>Ampullariidae</taxon>
        <taxon>Pomacea</taxon>
    </lineage>
</organism>
<dbReference type="PANTHER" id="PTHR45897:SF4">
    <property type="entry name" value="HIGH-AFFINITY CHOLINE TRANSPORTER 1"/>
    <property type="match status" value="1"/>
</dbReference>
<keyword evidence="7 14" id="KW-1133">Transmembrane helix</keyword>
<feature type="transmembrane region" description="Helical" evidence="14">
    <location>
        <begin position="324"/>
        <end position="347"/>
    </location>
</feature>
<feature type="transmembrane region" description="Helical" evidence="14">
    <location>
        <begin position="49"/>
        <end position="68"/>
    </location>
</feature>
<protein>
    <submittedName>
        <fullName evidence="15">Uncharacterized protein</fullName>
    </submittedName>
</protein>
<comment type="subcellular location">
    <subcellularLocation>
        <location evidence="1">Membrane</location>
        <topology evidence="1">Multi-pass membrane protein</topology>
    </subcellularLocation>
</comment>
<evidence type="ECO:0000256" key="6">
    <source>
        <dbReference type="ARBA" id="ARBA00022979"/>
    </source>
</evidence>
<dbReference type="Proteomes" id="UP000245119">
    <property type="component" value="Linkage Group LG7"/>
</dbReference>
<comment type="caution">
    <text evidence="15">The sequence shown here is derived from an EMBL/GenBank/DDBJ whole genome shotgun (WGS) entry which is preliminary data.</text>
</comment>
<keyword evidence="16" id="KW-1185">Reference proteome</keyword>
<evidence type="ECO:0000256" key="12">
    <source>
        <dbReference type="ARBA" id="ARBA00023201"/>
    </source>
</evidence>
<dbReference type="Gene3D" id="1.20.1730.10">
    <property type="entry name" value="Sodium/glucose cotransporter"/>
    <property type="match status" value="1"/>
</dbReference>
<evidence type="ECO:0000256" key="13">
    <source>
        <dbReference type="RuleBase" id="RU362091"/>
    </source>
</evidence>
<reference evidence="15 16" key="1">
    <citation type="submission" date="2018-04" db="EMBL/GenBank/DDBJ databases">
        <title>The genome of golden apple snail Pomacea canaliculata provides insight into stress tolerance and invasive adaptation.</title>
        <authorList>
            <person name="Liu C."/>
            <person name="Liu B."/>
            <person name="Ren Y."/>
            <person name="Zhang Y."/>
            <person name="Wang H."/>
            <person name="Li S."/>
            <person name="Jiang F."/>
            <person name="Yin L."/>
            <person name="Zhang G."/>
            <person name="Qian W."/>
            <person name="Fan W."/>
        </authorList>
    </citation>
    <scope>NUCLEOTIDE SEQUENCE [LARGE SCALE GENOMIC DNA]</scope>
    <source>
        <strain evidence="15">SZHN2017</strain>
        <tissue evidence="15">Muscle</tissue>
    </source>
</reference>
<keyword evidence="8" id="KW-0915">Sodium</keyword>
<dbReference type="GO" id="GO:0005307">
    <property type="term" value="F:choline:sodium symporter activity"/>
    <property type="evidence" value="ECO:0007669"/>
    <property type="project" value="TreeGrafter"/>
</dbReference>
<dbReference type="CDD" id="cd11474">
    <property type="entry name" value="SLC5sbd_CHT"/>
    <property type="match status" value="1"/>
</dbReference>
<evidence type="ECO:0000256" key="1">
    <source>
        <dbReference type="ARBA" id="ARBA00004141"/>
    </source>
</evidence>
<keyword evidence="9" id="KW-0406">Ion transport</keyword>
<dbReference type="PROSITE" id="PS50283">
    <property type="entry name" value="NA_SOLUT_SYMP_3"/>
    <property type="match status" value="1"/>
</dbReference>
<keyword evidence="5" id="KW-0769">Symport</keyword>
<keyword evidence="4 14" id="KW-0812">Transmembrane</keyword>
<feature type="transmembrane region" description="Helical" evidence="14">
    <location>
        <begin position="262"/>
        <end position="288"/>
    </location>
</feature>
<evidence type="ECO:0000256" key="9">
    <source>
        <dbReference type="ARBA" id="ARBA00023065"/>
    </source>
</evidence>
<gene>
    <name evidence="15" type="ORF">C0Q70_12799</name>
</gene>
<evidence type="ECO:0000256" key="14">
    <source>
        <dbReference type="SAM" id="Phobius"/>
    </source>
</evidence>
<dbReference type="OrthoDB" id="546820at2759"/>
<dbReference type="GO" id="GO:0005886">
    <property type="term" value="C:plasma membrane"/>
    <property type="evidence" value="ECO:0007669"/>
    <property type="project" value="TreeGrafter"/>
</dbReference>
<dbReference type="PANTHER" id="PTHR45897">
    <property type="entry name" value="HIGH-AFFINITY CHOLINE TRANSPORTER 1"/>
    <property type="match status" value="1"/>
</dbReference>
<evidence type="ECO:0000256" key="2">
    <source>
        <dbReference type="ARBA" id="ARBA00006434"/>
    </source>
</evidence>
<name>A0A2T7P2I0_POMCA</name>
<comment type="similarity">
    <text evidence="2 13">Belongs to the sodium:solute symporter (SSF) (TC 2.A.21) family.</text>
</comment>
<evidence type="ECO:0000256" key="7">
    <source>
        <dbReference type="ARBA" id="ARBA00022989"/>
    </source>
</evidence>
<evidence type="ECO:0000313" key="16">
    <source>
        <dbReference type="Proteomes" id="UP000245119"/>
    </source>
</evidence>
<dbReference type="AlphaFoldDB" id="A0A2T7P2I0"/>
<feature type="transmembrane region" description="Helical" evidence="14">
    <location>
        <begin position="153"/>
        <end position="175"/>
    </location>
</feature>
<dbReference type="Pfam" id="PF00474">
    <property type="entry name" value="SSF"/>
    <property type="match status" value="1"/>
</dbReference>
<accession>A0A2T7P2I0</accession>
<proteinExistence type="inferred from homology"/>
<keyword evidence="6" id="KW-0530">Neurotransmitter biosynthesis</keyword>
<evidence type="ECO:0000256" key="10">
    <source>
        <dbReference type="ARBA" id="ARBA00023136"/>
    </source>
</evidence>
<evidence type="ECO:0000313" key="15">
    <source>
        <dbReference type="EMBL" id="PVD27632.1"/>
    </source>
</evidence>
<sequence length="552" mass="59075">MAVNIAGLVVLVAFYLLILVIGILATRCFRVKDQHVSVVEASLVAGRSLRGVVSIFTMIATTVGGGYINGTAESVATSGLVWTLAPLGIFLGLNLGGLVYAKRMREKKYITMLDPIQKSFGQLATLLVYAASLWGDLFWTAAILSALGTSLSVIANVPLVIAVCVSAGVTVLYTVIGNMVAVAYTDVAQLALIFIGLVGSVPFVLTNNHVASIETTKDKWLGSLDLESSFTWVDLLLAMTFGTIPWQAYFQRVLSVRGPNQAVLLSVVGAFGAVVFAVPSILIGAAAVSADWSNTSIGYSPLSPNHSEASLVLPLVLKEFTPPIVSYLGLGAISAAVMSSMDSSILGSSAMFTHNIYNGIIHKKASDTELMVVQRLAVVCVGLIATAISLSVPVIYGLFILAADIVYVIILPQVDLRHFPSSARQCFWICCWLCGWSFLRFGAGEPTIGLEPFIPFSVWDPMYGQSFPFRTVAMLCSALTIVAVSEGVLVLHQLRCNKRNCHVIPPSQASWQTREGEEANAFLDQDMALLDKANTLDQDIILLDKMNTAPGS</sequence>
<dbReference type="OMA" id="YGMFILA"/>
<feature type="transmembrane region" description="Helical" evidence="14">
    <location>
        <begin position="467"/>
        <end position="491"/>
    </location>
</feature>
<keyword evidence="12" id="KW-0739">Sodium transport</keyword>
<dbReference type="InterPro" id="IPR001734">
    <property type="entry name" value="Na/solute_symporter"/>
</dbReference>
<feature type="transmembrane region" description="Helical" evidence="14">
    <location>
        <begin position="80"/>
        <end position="101"/>
    </location>
</feature>
<dbReference type="InterPro" id="IPR038377">
    <property type="entry name" value="Na/Glc_symporter_sf"/>
</dbReference>
<evidence type="ECO:0000256" key="4">
    <source>
        <dbReference type="ARBA" id="ARBA00022692"/>
    </source>
</evidence>
<dbReference type="GO" id="GO:0008292">
    <property type="term" value="P:acetylcholine biosynthetic process"/>
    <property type="evidence" value="ECO:0007669"/>
    <property type="project" value="TreeGrafter"/>
</dbReference>
<feature type="transmembrane region" description="Helical" evidence="14">
    <location>
        <begin position="230"/>
        <end position="250"/>
    </location>
</feature>
<evidence type="ECO:0000256" key="5">
    <source>
        <dbReference type="ARBA" id="ARBA00022847"/>
    </source>
</evidence>
<evidence type="ECO:0000256" key="3">
    <source>
        <dbReference type="ARBA" id="ARBA00022448"/>
    </source>
</evidence>
<feature type="transmembrane region" description="Helical" evidence="14">
    <location>
        <begin position="122"/>
        <end position="147"/>
    </location>
</feature>
<keyword evidence="10 14" id="KW-0472">Membrane</keyword>
<keyword evidence="3" id="KW-0813">Transport</keyword>
<dbReference type="EMBL" id="PZQS01000007">
    <property type="protein sequence ID" value="PVD27632.1"/>
    <property type="molecule type" value="Genomic_DNA"/>
</dbReference>